<dbReference type="PANTHER" id="PTHR10857">
    <property type="entry name" value="COPINE"/>
    <property type="match status" value="1"/>
</dbReference>
<dbReference type="InterPro" id="IPR045052">
    <property type="entry name" value="Copine"/>
</dbReference>
<dbReference type="AlphaFoldDB" id="A0A9N9CXS2"/>
<dbReference type="EMBL" id="CAJVPK010002745">
    <property type="protein sequence ID" value="CAG8617890.1"/>
    <property type="molecule type" value="Genomic_DNA"/>
</dbReference>
<evidence type="ECO:0000313" key="1">
    <source>
        <dbReference type="EMBL" id="CAG8617890.1"/>
    </source>
</evidence>
<reference evidence="1" key="1">
    <citation type="submission" date="2021-06" db="EMBL/GenBank/DDBJ databases">
        <authorList>
            <person name="Kallberg Y."/>
            <person name="Tangrot J."/>
            <person name="Rosling A."/>
        </authorList>
    </citation>
    <scope>NUCLEOTIDE SEQUENCE</scope>
    <source>
        <strain evidence="1">AZ414A</strain>
    </source>
</reference>
<gene>
    <name evidence="1" type="ORF">DEBURN_LOCUS10247</name>
</gene>
<dbReference type="OrthoDB" id="5855668at2759"/>
<organism evidence="1 2">
    <name type="scientific">Diversispora eburnea</name>
    <dbReference type="NCBI Taxonomy" id="1213867"/>
    <lineage>
        <taxon>Eukaryota</taxon>
        <taxon>Fungi</taxon>
        <taxon>Fungi incertae sedis</taxon>
        <taxon>Mucoromycota</taxon>
        <taxon>Glomeromycotina</taxon>
        <taxon>Glomeromycetes</taxon>
        <taxon>Diversisporales</taxon>
        <taxon>Diversisporaceae</taxon>
        <taxon>Diversispora</taxon>
    </lineage>
</organism>
<proteinExistence type="predicted"/>
<feature type="non-terminal residue" evidence="1">
    <location>
        <position position="78"/>
    </location>
</feature>
<protein>
    <submittedName>
        <fullName evidence="1">10388_t:CDS:1</fullName>
    </submittedName>
</protein>
<accession>A0A9N9CXS2</accession>
<dbReference type="GO" id="GO:0071277">
    <property type="term" value="P:cellular response to calcium ion"/>
    <property type="evidence" value="ECO:0007669"/>
    <property type="project" value="TreeGrafter"/>
</dbReference>
<keyword evidence="2" id="KW-1185">Reference proteome</keyword>
<dbReference type="SUPFAM" id="SSF49562">
    <property type="entry name" value="C2 domain (Calcium/lipid-binding domain, CaLB)"/>
    <property type="match status" value="1"/>
</dbReference>
<comment type="caution">
    <text evidence="1">The sequence shown here is derived from an EMBL/GenBank/DDBJ whole genome shotgun (WGS) entry which is preliminary data.</text>
</comment>
<evidence type="ECO:0000313" key="2">
    <source>
        <dbReference type="Proteomes" id="UP000789706"/>
    </source>
</evidence>
<dbReference type="Proteomes" id="UP000789706">
    <property type="component" value="Unassembled WGS sequence"/>
</dbReference>
<dbReference type="GO" id="GO:0005544">
    <property type="term" value="F:calcium-dependent phospholipid binding"/>
    <property type="evidence" value="ECO:0007669"/>
    <property type="project" value="InterPro"/>
</dbReference>
<dbReference type="GO" id="GO:0005886">
    <property type="term" value="C:plasma membrane"/>
    <property type="evidence" value="ECO:0007669"/>
    <property type="project" value="TreeGrafter"/>
</dbReference>
<sequence>MSKINEAHSQVELKMHCTELKISDYLSRSNAQVFLLIKDQKTQNWTSSCSTEVIKGDSNPYFVKSMLVDYYFEELQEL</sequence>
<name>A0A9N9CXS2_9GLOM</name>
<dbReference type="InterPro" id="IPR035892">
    <property type="entry name" value="C2_domain_sf"/>
</dbReference>
<dbReference type="PANTHER" id="PTHR10857:SF106">
    <property type="entry name" value="C2 DOMAIN-CONTAINING PROTEIN"/>
    <property type="match status" value="1"/>
</dbReference>